<evidence type="ECO:0000313" key="2">
    <source>
        <dbReference type="Proteomes" id="UP000037755"/>
    </source>
</evidence>
<protein>
    <recommendedName>
        <fullName evidence="3">Lipoprotein</fullName>
    </recommendedName>
</protein>
<keyword evidence="2" id="KW-1185">Reference proteome</keyword>
<gene>
    <name evidence="1" type="ORF">AM493_16685</name>
</gene>
<dbReference type="RefSeq" id="WP_054409162.1">
    <property type="nucleotide sequence ID" value="NZ_FOYA01000011.1"/>
</dbReference>
<comment type="caution">
    <text evidence="1">The sequence shown here is derived from an EMBL/GenBank/DDBJ whole genome shotgun (WGS) entry which is preliminary data.</text>
</comment>
<accession>A0A0M8MKN2</accession>
<dbReference type="InterPro" id="IPR058087">
    <property type="entry name" value="XAC2610_dom"/>
</dbReference>
<dbReference type="PROSITE" id="PS51257">
    <property type="entry name" value="PROKAR_LIPOPROTEIN"/>
    <property type="match status" value="1"/>
</dbReference>
<reference evidence="1 2" key="1">
    <citation type="submission" date="2015-08" db="EMBL/GenBank/DDBJ databases">
        <title>Whole genome sequence of Flavobacterium akiainvivens IK-1T, from decaying Wikstroemia oahuensis, an endemic Hawaiian shrub.</title>
        <authorList>
            <person name="Wan X."/>
            <person name="Hou S."/>
            <person name="Saito J."/>
            <person name="Donachie S."/>
        </authorList>
    </citation>
    <scope>NUCLEOTIDE SEQUENCE [LARGE SCALE GENOMIC DNA]</scope>
    <source>
        <strain evidence="1 2">IK-1</strain>
    </source>
</reference>
<name>A0A0M8MKN2_9FLAO</name>
<dbReference type="EMBL" id="LIYD01000005">
    <property type="protein sequence ID" value="KOS07498.1"/>
    <property type="molecule type" value="Genomic_DNA"/>
</dbReference>
<evidence type="ECO:0000313" key="1">
    <source>
        <dbReference type="EMBL" id="KOS07498.1"/>
    </source>
</evidence>
<dbReference type="NCBIfam" id="NF047539">
    <property type="entry name" value="XAC2610_fam"/>
    <property type="match status" value="1"/>
</dbReference>
<dbReference type="PATRIC" id="fig|1202724.3.peg.3464"/>
<organism evidence="1 2">
    <name type="scientific">Flavobacterium akiainvivens</name>
    <dbReference type="NCBI Taxonomy" id="1202724"/>
    <lineage>
        <taxon>Bacteria</taxon>
        <taxon>Pseudomonadati</taxon>
        <taxon>Bacteroidota</taxon>
        <taxon>Flavobacteriia</taxon>
        <taxon>Flavobacteriales</taxon>
        <taxon>Flavobacteriaceae</taxon>
        <taxon>Flavobacterium</taxon>
    </lineage>
</organism>
<dbReference type="AlphaFoldDB" id="A0A0M8MKN2"/>
<proteinExistence type="predicted"/>
<dbReference type="STRING" id="1202724.AM493_16685"/>
<dbReference type="OrthoDB" id="1365757at2"/>
<evidence type="ECO:0008006" key="3">
    <source>
        <dbReference type="Google" id="ProtNLM"/>
    </source>
</evidence>
<dbReference type="Proteomes" id="UP000037755">
    <property type="component" value="Unassembled WGS sequence"/>
</dbReference>
<sequence>MYRFIFLAIVLVLASCKKEIPTTMLPSAPKAPETAHKETVFHQDTIYKLLETAKAIDTLEFDGADFEKEIPEFGYIKTGRFLSDDKDAVLISLDDDNYKVELYTLQNSNWVKKDEISGLEAGVIQFYTRYADFDFDGHKDIYIQYACSNGLAFSYGHLLTINPKTKKLTYHKEAFDLASIEPNPKTKTVISLDIRDCLMEHDTCQIKNVWKNGRLKTLPKDCGCE</sequence>